<keyword evidence="6 12" id="KW-0812">Transmembrane</keyword>
<dbReference type="GO" id="GO:0016020">
    <property type="term" value="C:membrane"/>
    <property type="evidence" value="ECO:0007669"/>
    <property type="project" value="UniProtKB-SubCell"/>
</dbReference>
<evidence type="ECO:0000256" key="11">
    <source>
        <dbReference type="SAM" id="MobiDB-lite"/>
    </source>
</evidence>
<evidence type="ECO:0000256" key="9">
    <source>
        <dbReference type="ARBA" id="ARBA00023012"/>
    </source>
</evidence>
<dbReference type="AlphaFoldDB" id="A0A4Y6PNH8"/>
<dbReference type="PANTHER" id="PTHR45436">
    <property type="entry name" value="SENSOR HISTIDINE KINASE YKOH"/>
    <property type="match status" value="1"/>
</dbReference>
<dbReference type="InterPro" id="IPR004358">
    <property type="entry name" value="Sig_transdc_His_kin-like_C"/>
</dbReference>
<evidence type="ECO:0000256" key="4">
    <source>
        <dbReference type="ARBA" id="ARBA00022553"/>
    </source>
</evidence>
<dbReference type="Pfam" id="PF02518">
    <property type="entry name" value="HATPase_c"/>
    <property type="match status" value="1"/>
</dbReference>
<keyword evidence="10 12" id="KW-0472">Membrane</keyword>
<dbReference type="Gene3D" id="6.10.340.10">
    <property type="match status" value="1"/>
</dbReference>
<dbReference type="PROSITE" id="PS50109">
    <property type="entry name" value="HIS_KIN"/>
    <property type="match status" value="1"/>
</dbReference>
<evidence type="ECO:0000256" key="8">
    <source>
        <dbReference type="ARBA" id="ARBA00022989"/>
    </source>
</evidence>
<evidence type="ECO:0000256" key="5">
    <source>
        <dbReference type="ARBA" id="ARBA00022679"/>
    </source>
</evidence>
<proteinExistence type="predicted"/>
<dbReference type="InterPro" id="IPR003660">
    <property type="entry name" value="HAMP_dom"/>
</dbReference>
<feature type="compositionally biased region" description="Low complexity" evidence="11">
    <location>
        <begin position="11"/>
        <end position="26"/>
    </location>
</feature>
<dbReference type="PRINTS" id="PR00344">
    <property type="entry name" value="BCTRLSENSOR"/>
</dbReference>
<dbReference type="SUPFAM" id="SSF55874">
    <property type="entry name" value="ATPase domain of HSP90 chaperone/DNA topoisomerase II/histidine kinase"/>
    <property type="match status" value="1"/>
</dbReference>
<dbReference type="PROSITE" id="PS50885">
    <property type="entry name" value="HAMP"/>
    <property type="match status" value="1"/>
</dbReference>
<dbReference type="InterPro" id="IPR003661">
    <property type="entry name" value="HisK_dim/P_dom"/>
</dbReference>
<evidence type="ECO:0000256" key="2">
    <source>
        <dbReference type="ARBA" id="ARBA00004370"/>
    </source>
</evidence>
<dbReference type="PANTHER" id="PTHR45436:SF5">
    <property type="entry name" value="SENSOR HISTIDINE KINASE TRCS"/>
    <property type="match status" value="1"/>
</dbReference>
<organism evidence="15 16">
    <name type="scientific">Persicimonas caeni</name>
    <dbReference type="NCBI Taxonomy" id="2292766"/>
    <lineage>
        <taxon>Bacteria</taxon>
        <taxon>Deltaproteobacteria</taxon>
        <taxon>Bradymonadales</taxon>
        <taxon>Bradymonadaceae</taxon>
        <taxon>Persicimonas</taxon>
    </lineage>
</organism>
<evidence type="ECO:0000256" key="12">
    <source>
        <dbReference type="SAM" id="Phobius"/>
    </source>
</evidence>
<feature type="domain" description="Histidine kinase" evidence="13">
    <location>
        <begin position="320"/>
        <end position="535"/>
    </location>
</feature>
<keyword evidence="7 15" id="KW-0418">Kinase</keyword>
<protein>
    <recommendedName>
        <fullName evidence="3">histidine kinase</fullName>
        <ecNumber evidence="3">2.7.13.3</ecNumber>
    </recommendedName>
</protein>
<dbReference type="EC" id="2.7.13.3" evidence="3"/>
<dbReference type="Proteomes" id="UP000315995">
    <property type="component" value="Chromosome"/>
</dbReference>
<dbReference type="SMART" id="SM00388">
    <property type="entry name" value="HisKA"/>
    <property type="match status" value="1"/>
</dbReference>
<evidence type="ECO:0000313" key="16">
    <source>
        <dbReference type="Proteomes" id="UP000315995"/>
    </source>
</evidence>
<dbReference type="Gene3D" id="3.30.565.10">
    <property type="entry name" value="Histidine kinase-like ATPase, C-terminal domain"/>
    <property type="match status" value="1"/>
</dbReference>
<feature type="transmembrane region" description="Helical" evidence="12">
    <location>
        <begin position="70"/>
        <end position="94"/>
    </location>
</feature>
<keyword evidence="4" id="KW-0597">Phosphoprotein</keyword>
<feature type="transmembrane region" description="Helical" evidence="12">
    <location>
        <begin position="228"/>
        <end position="249"/>
    </location>
</feature>
<evidence type="ECO:0000259" key="14">
    <source>
        <dbReference type="PROSITE" id="PS50885"/>
    </source>
</evidence>
<name>A0A4Y6PNH8_PERCE</name>
<dbReference type="GO" id="GO:0000155">
    <property type="term" value="F:phosphorelay sensor kinase activity"/>
    <property type="evidence" value="ECO:0007669"/>
    <property type="project" value="InterPro"/>
</dbReference>
<dbReference type="EMBL" id="CP041186">
    <property type="protein sequence ID" value="QDG49763.1"/>
    <property type="molecule type" value="Genomic_DNA"/>
</dbReference>
<dbReference type="InterPro" id="IPR050428">
    <property type="entry name" value="TCS_sensor_his_kinase"/>
</dbReference>
<keyword evidence="16" id="KW-1185">Reference proteome</keyword>
<dbReference type="InterPro" id="IPR036097">
    <property type="entry name" value="HisK_dim/P_sf"/>
</dbReference>
<dbReference type="Gene3D" id="1.10.287.130">
    <property type="match status" value="1"/>
</dbReference>
<dbReference type="SUPFAM" id="SSF47384">
    <property type="entry name" value="Homodimeric domain of signal transducing histidine kinase"/>
    <property type="match status" value="1"/>
</dbReference>
<feature type="compositionally biased region" description="Low complexity" evidence="11">
    <location>
        <begin position="46"/>
        <end position="55"/>
    </location>
</feature>
<dbReference type="SMART" id="SM00387">
    <property type="entry name" value="HATPase_c"/>
    <property type="match status" value="1"/>
</dbReference>
<feature type="region of interest" description="Disordered" evidence="11">
    <location>
        <begin position="1"/>
        <end position="65"/>
    </location>
</feature>
<dbReference type="InterPro" id="IPR003594">
    <property type="entry name" value="HATPase_dom"/>
</dbReference>
<comment type="subcellular location">
    <subcellularLocation>
        <location evidence="2">Membrane</location>
    </subcellularLocation>
</comment>
<evidence type="ECO:0000256" key="10">
    <source>
        <dbReference type="ARBA" id="ARBA00023136"/>
    </source>
</evidence>
<sequence length="535" mass="58266">MFMCATCATNSTPTTSPTTPSRSSRPCAGVGIGCVPRMNSPNKMNSTSSRSTTMSDSRRPSADRPSMQRVVMVTVTWITGLAILLFAAGLLYTFHVQIHQQTGQLLLQIARTEADGVISELEHGVHVHDMSVTLPTLRGEIADKYALAFDADCRVLAATDNITVQRVPRSWCTDKLKLGDQRLFHTDALAEPRLRAAWFVARRPDGSPLVFVAGVHDEMVHASVYRTAWVVVLLALVLLGVVLLAAWLVSRRLSTDLGALSATCEQITERAADLDDAELERQLAVADSAPSELAALAATVRDLVRRLNRMVQVQNRFIAEAAHELRTPLTALQGELELTLRRERSPEEYREALERALADARRLSGLYDGLLRAARTQSEEIISARIALDAAVADSLERFAGRLAEAGVRVEFDPGDARWAVRGDKVACARVLDNLFSNVVRHSSASTLSVRLESVREPLGTSGPVDQVVVHIEDDGDGIDADPSELFVPFAADSRAGHGLGLFITEKLMRKQGGALEYVAGPGGAHWLLRFRAVD</sequence>
<evidence type="ECO:0000256" key="7">
    <source>
        <dbReference type="ARBA" id="ARBA00022777"/>
    </source>
</evidence>
<dbReference type="InterPro" id="IPR036890">
    <property type="entry name" value="HATPase_C_sf"/>
</dbReference>
<keyword evidence="8 12" id="KW-1133">Transmembrane helix</keyword>
<evidence type="ECO:0000256" key="6">
    <source>
        <dbReference type="ARBA" id="ARBA00022692"/>
    </source>
</evidence>
<evidence type="ECO:0000259" key="13">
    <source>
        <dbReference type="PROSITE" id="PS50109"/>
    </source>
</evidence>
<reference evidence="15 16" key="1">
    <citation type="submission" date="2019-06" db="EMBL/GenBank/DDBJ databases">
        <title>Persicimonas caeni gen. nov., sp. nov., a predatory bacterium isolated from solar saltern.</title>
        <authorList>
            <person name="Wang S."/>
        </authorList>
    </citation>
    <scope>NUCLEOTIDE SEQUENCE [LARGE SCALE GENOMIC DNA]</scope>
    <source>
        <strain evidence="15 16">YN101</strain>
    </source>
</reference>
<keyword evidence="5" id="KW-0808">Transferase</keyword>
<comment type="catalytic activity">
    <reaction evidence="1">
        <text>ATP + protein L-histidine = ADP + protein N-phospho-L-histidine.</text>
        <dbReference type="EC" id="2.7.13.3"/>
    </reaction>
</comment>
<dbReference type="FunFam" id="1.10.287.130:FF:000001">
    <property type="entry name" value="Two-component sensor histidine kinase"/>
    <property type="match status" value="1"/>
</dbReference>
<accession>A0A4Y6PNH8</accession>
<dbReference type="OrthoDB" id="9815202at2"/>
<evidence type="ECO:0000256" key="1">
    <source>
        <dbReference type="ARBA" id="ARBA00000085"/>
    </source>
</evidence>
<dbReference type="CDD" id="cd00082">
    <property type="entry name" value="HisKA"/>
    <property type="match status" value="1"/>
</dbReference>
<evidence type="ECO:0000313" key="15">
    <source>
        <dbReference type="EMBL" id="QDG49763.1"/>
    </source>
</evidence>
<evidence type="ECO:0000256" key="3">
    <source>
        <dbReference type="ARBA" id="ARBA00012438"/>
    </source>
</evidence>
<gene>
    <name evidence="15" type="ORF">FIV42_03125</name>
</gene>
<keyword evidence="9" id="KW-0902">Two-component regulatory system</keyword>
<dbReference type="InterPro" id="IPR005467">
    <property type="entry name" value="His_kinase_dom"/>
</dbReference>
<dbReference type="Pfam" id="PF00512">
    <property type="entry name" value="HisKA"/>
    <property type="match status" value="1"/>
</dbReference>
<accession>A0A5B8XZY5</accession>
<feature type="domain" description="HAMP" evidence="14">
    <location>
        <begin position="258"/>
        <end position="312"/>
    </location>
</feature>